<keyword evidence="2" id="KW-1185">Reference proteome</keyword>
<organism evidence="1 2">
    <name type="scientific">Cetraspora pellucida</name>
    <dbReference type="NCBI Taxonomy" id="1433469"/>
    <lineage>
        <taxon>Eukaryota</taxon>
        <taxon>Fungi</taxon>
        <taxon>Fungi incertae sedis</taxon>
        <taxon>Mucoromycota</taxon>
        <taxon>Glomeromycotina</taxon>
        <taxon>Glomeromycetes</taxon>
        <taxon>Diversisporales</taxon>
        <taxon>Gigasporaceae</taxon>
        <taxon>Cetraspora</taxon>
    </lineage>
</organism>
<name>A0A9N9PDC5_9GLOM</name>
<dbReference type="AlphaFoldDB" id="A0A9N9PDC5"/>
<evidence type="ECO:0000313" key="2">
    <source>
        <dbReference type="Proteomes" id="UP000789759"/>
    </source>
</evidence>
<protein>
    <submittedName>
        <fullName evidence="1">5158_t:CDS:1</fullName>
    </submittedName>
</protein>
<evidence type="ECO:0000313" key="1">
    <source>
        <dbReference type="EMBL" id="CAG8810868.1"/>
    </source>
</evidence>
<reference evidence="1" key="1">
    <citation type="submission" date="2021-06" db="EMBL/GenBank/DDBJ databases">
        <authorList>
            <person name="Kallberg Y."/>
            <person name="Tangrot J."/>
            <person name="Rosling A."/>
        </authorList>
    </citation>
    <scope>NUCLEOTIDE SEQUENCE</scope>
    <source>
        <strain evidence="1">FL966</strain>
    </source>
</reference>
<comment type="caution">
    <text evidence="1">The sequence shown here is derived from an EMBL/GenBank/DDBJ whole genome shotgun (WGS) entry which is preliminary data.</text>
</comment>
<sequence length="69" mass="7575">SLEEEQLLKTKGLGAAIHISNFLLETIKQLKDRCVGVFAFNNTTSYKAFSENTLVALKMNLGLGDLTSK</sequence>
<feature type="non-terminal residue" evidence="1">
    <location>
        <position position="69"/>
    </location>
</feature>
<feature type="non-terminal residue" evidence="1">
    <location>
        <position position="1"/>
    </location>
</feature>
<proteinExistence type="predicted"/>
<gene>
    <name evidence="1" type="ORF">CPELLU_LOCUS18635</name>
</gene>
<accession>A0A9N9PDC5</accession>
<dbReference type="Proteomes" id="UP000789759">
    <property type="component" value="Unassembled WGS sequence"/>
</dbReference>
<dbReference type="OrthoDB" id="10044727at2759"/>
<dbReference type="EMBL" id="CAJVQA010038364">
    <property type="protein sequence ID" value="CAG8810868.1"/>
    <property type="molecule type" value="Genomic_DNA"/>
</dbReference>